<accession>A0ABY7DK66</accession>
<reference evidence="1" key="1">
    <citation type="submission" date="2022-11" db="EMBL/GenBank/DDBJ databases">
        <title>Centuries of genome instability and evolution in soft-shell clam transmissible cancer (bioRxiv).</title>
        <authorList>
            <person name="Hart S.F.M."/>
            <person name="Yonemitsu M.A."/>
            <person name="Giersch R.M."/>
            <person name="Beal B.F."/>
            <person name="Arriagada G."/>
            <person name="Davis B.W."/>
            <person name="Ostrander E.A."/>
            <person name="Goff S.P."/>
            <person name="Metzger M.J."/>
        </authorList>
    </citation>
    <scope>NUCLEOTIDE SEQUENCE</scope>
    <source>
        <strain evidence="1">MELC-2E11</strain>
        <tissue evidence="1">Siphon/mantle</tissue>
    </source>
</reference>
<gene>
    <name evidence="1" type="ORF">MAR_022485</name>
</gene>
<protein>
    <recommendedName>
        <fullName evidence="3">Mitochondria-eating protein C-terminal domain-containing protein</fullName>
    </recommendedName>
</protein>
<dbReference type="Proteomes" id="UP001164746">
    <property type="component" value="Chromosome 3"/>
</dbReference>
<evidence type="ECO:0000313" key="1">
    <source>
        <dbReference type="EMBL" id="WAQ98112.1"/>
    </source>
</evidence>
<name>A0ABY7DK66_MYAAR</name>
<dbReference type="EMBL" id="CP111014">
    <property type="protein sequence ID" value="WAQ98112.1"/>
    <property type="molecule type" value="Genomic_DNA"/>
</dbReference>
<keyword evidence="2" id="KW-1185">Reference proteome</keyword>
<organism evidence="1 2">
    <name type="scientific">Mya arenaria</name>
    <name type="common">Soft-shell clam</name>
    <dbReference type="NCBI Taxonomy" id="6604"/>
    <lineage>
        <taxon>Eukaryota</taxon>
        <taxon>Metazoa</taxon>
        <taxon>Spiralia</taxon>
        <taxon>Lophotrochozoa</taxon>
        <taxon>Mollusca</taxon>
        <taxon>Bivalvia</taxon>
        <taxon>Autobranchia</taxon>
        <taxon>Heteroconchia</taxon>
        <taxon>Euheterodonta</taxon>
        <taxon>Imparidentia</taxon>
        <taxon>Neoheterodontei</taxon>
        <taxon>Myida</taxon>
        <taxon>Myoidea</taxon>
        <taxon>Myidae</taxon>
        <taxon>Mya</taxon>
    </lineage>
</organism>
<proteinExistence type="predicted"/>
<evidence type="ECO:0000313" key="2">
    <source>
        <dbReference type="Proteomes" id="UP001164746"/>
    </source>
</evidence>
<sequence length="291" mass="34220">MHYTSNASPQSAAYLPIRLYLADCWECLNIIFTWFRLIKCVKFLRDCLKFKNKPEYQYRRLSSIKIDRDETGETVHRLREEIEHKDNKIHELQEQNRKTALDKRHAEVSFTFCKTELEANWQLVSKWYLDDKLYTLLCGLCKLESLQFVLSSCQMKEYVATCVKLSLLMNANDPPVAIECPGWVPCISQKESIYQPKHEEESDLLTHEGNAQIPTNVDGDGSNQTYTSDLKERRTFNKELFKEYTVRGKYVEFFVWPVMYLHENGPVLAKGIAQGAEDKVISDDDHRWVWW</sequence>
<evidence type="ECO:0008006" key="3">
    <source>
        <dbReference type="Google" id="ProtNLM"/>
    </source>
</evidence>